<evidence type="ECO:0000256" key="1">
    <source>
        <dbReference type="ARBA" id="ARBA00022603"/>
    </source>
</evidence>
<dbReference type="SUPFAM" id="SSF53335">
    <property type="entry name" value="S-adenosyl-L-methionine-dependent methyltransferases"/>
    <property type="match status" value="1"/>
</dbReference>
<dbReference type="GO" id="GO:0032259">
    <property type="term" value="P:methylation"/>
    <property type="evidence" value="ECO:0007669"/>
    <property type="project" value="UniProtKB-KW"/>
</dbReference>
<comment type="caution">
    <text evidence="4">The sequence shown here is derived from an EMBL/GenBank/DDBJ whole genome shotgun (WGS) entry which is preliminary data.</text>
</comment>
<dbReference type="RefSeq" id="WP_311618646.1">
    <property type="nucleotide sequence ID" value="NZ_JAVREV010000009.1"/>
</dbReference>
<dbReference type="InterPro" id="IPR029063">
    <property type="entry name" value="SAM-dependent_MTases_sf"/>
</dbReference>
<keyword evidence="2 4" id="KW-0808">Transferase</keyword>
<name>A0ABU2S7I9_9ACTN</name>
<proteinExistence type="predicted"/>
<dbReference type="PANTHER" id="PTHR43861:SF1">
    <property type="entry name" value="TRANS-ACONITATE 2-METHYLTRANSFERASE"/>
    <property type="match status" value="1"/>
</dbReference>
<dbReference type="CDD" id="cd02440">
    <property type="entry name" value="AdoMet_MTases"/>
    <property type="match status" value="1"/>
</dbReference>
<evidence type="ECO:0000313" key="4">
    <source>
        <dbReference type="EMBL" id="MDT0444379.1"/>
    </source>
</evidence>
<dbReference type="PANTHER" id="PTHR43861">
    <property type="entry name" value="TRANS-ACONITATE 2-METHYLTRANSFERASE-RELATED"/>
    <property type="match status" value="1"/>
</dbReference>
<evidence type="ECO:0000256" key="2">
    <source>
        <dbReference type="ARBA" id="ARBA00022679"/>
    </source>
</evidence>
<gene>
    <name evidence="4" type="ORF">RM779_17505</name>
</gene>
<dbReference type="Gene3D" id="3.40.50.150">
    <property type="entry name" value="Vaccinia Virus protein VP39"/>
    <property type="match status" value="1"/>
</dbReference>
<dbReference type="Pfam" id="PF13649">
    <property type="entry name" value="Methyltransf_25"/>
    <property type="match status" value="1"/>
</dbReference>
<organism evidence="4 5">
    <name type="scientific">Streptomyces johnsoniae</name>
    <dbReference type="NCBI Taxonomy" id="3075532"/>
    <lineage>
        <taxon>Bacteria</taxon>
        <taxon>Bacillati</taxon>
        <taxon>Actinomycetota</taxon>
        <taxon>Actinomycetes</taxon>
        <taxon>Kitasatosporales</taxon>
        <taxon>Streptomycetaceae</taxon>
        <taxon>Streptomyces</taxon>
    </lineage>
</organism>
<protein>
    <submittedName>
        <fullName evidence="4">Class I SAM-dependent methyltransferase</fullName>
        <ecNumber evidence="4">2.1.-.-</ecNumber>
    </submittedName>
</protein>
<dbReference type="EMBL" id="JAVREV010000009">
    <property type="protein sequence ID" value="MDT0444379.1"/>
    <property type="molecule type" value="Genomic_DNA"/>
</dbReference>
<keyword evidence="1 4" id="KW-0489">Methyltransferase</keyword>
<sequence length="245" mass="27499">MQRRDDTERTAPTERPRPAWYFSEYTPVGVDLGSRDAVTAYDRNQGTDPEADDALLDRLGVTEGTRLVDLACGTGSLAVQAARRGAVAHGVDVSEEMLAFARARARESGVAPHWHHAGFLDYAHRAPLADVVTTKSALHQLPDFWKQEALLRAAGMLRPGGTFYLWDVIYSFEPSDAQGRLQHWIDTAGRPEGQGFLKADFETHVRDEFSTYAWIIEGMLRRAGFDLVSRAFPRTTHAEFHCRRR</sequence>
<reference evidence="5" key="1">
    <citation type="submission" date="2023-07" db="EMBL/GenBank/DDBJ databases">
        <title>30 novel species of actinomycetes from the DSMZ collection.</title>
        <authorList>
            <person name="Nouioui I."/>
        </authorList>
    </citation>
    <scope>NUCLEOTIDE SEQUENCE [LARGE SCALE GENOMIC DNA]</scope>
    <source>
        <strain evidence="5">DSM 41886</strain>
    </source>
</reference>
<dbReference type="InterPro" id="IPR041698">
    <property type="entry name" value="Methyltransf_25"/>
</dbReference>
<dbReference type="EC" id="2.1.-.-" evidence="4"/>
<feature type="domain" description="Methyltransferase" evidence="3">
    <location>
        <begin position="68"/>
        <end position="161"/>
    </location>
</feature>
<evidence type="ECO:0000313" key="5">
    <source>
        <dbReference type="Proteomes" id="UP001183615"/>
    </source>
</evidence>
<keyword evidence="5" id="KW-1185">Reference proteome</keyword>
<dbReference type="GO" id="GO:0008168">
    <property type="term" value="F:methyltransferase activity"/>
    <property type="evidence" value="ECO:0007669"/>
    <property type="project" value="UniProtKB-KW"/>
</dbReference>
<evidence type="ECO:0000259" key="3">
    <source>
        <dbReference type="Pfam" id="PF13649"/>
    </source>
</evidence>
<accession>A0ABU2S7I9</accession>
<dbReference type="Proteomes" id="UP001183615">
    <property type="component" value="Unassembled WGS sequence"/>
</dbReference>